<dbReference type="RefSeq" id="WP_181338886.1">
    <property type="nucleotide sequence ID" value="NZ_JAAKDE010000004.1"/>
</dbReference>
<evidence type="ECO:0000313" key="2">
    <source>
        <dbReference type="Proteomes" id="UP000657177"/>
    </source>
</evidence>
<evidence type="ECO:0008006" key="3">
    <source>
        <dbReference type="Google" id="ProtNLM"/>
    </source>
</evidence>
<dbReference type="Proteomes" id="UP000657177">
    <property type="component" value="Unassembled WGS sequence"/>
</dbReference>
<evidence type="ECO:0000313" key="1">
    <source>
        <dbReference type="EMBL" id="MBA2132435.1"/>
    </source>
</evidence>
<dbReference type="EMBL" id="JAAKDE010000004">
    <property type="protein sequence ID" value="MBA2132435.1"/>
    <property type="molecule type" value="Genomic_DNA"/>
</dbReference>
<dbReference type="AlphaFoldDB" id="A0A8J6HYX8"/>
<dbReference type="Gene3D" id="2.40.160.60">
    <property type="entry name" value="Outer membrane protein transport protein (OMPP1/FadL/TodX)"/>
    <property type="match status" value="1"/>
</dbReference>
<keyword evidence="2" id="KW-1185">Reference proteome</keyword>
<protein>
    <recommendedName>
        <fullName evidence="3">PorV/PorQ family protein</fullName>
    </recommendedName>
</protein>
<dbReference type="SUPFAM" id="SSF56935">
    <property type="entry name" value="Porins"/>
    <property type="match status" value="1"/>
</dbReference>
<comment type="caution">
    <text evidence="1">The sequence shown here is derived from an EMBL/GenBank/DDBJ whole genome shotgun (WGS) entry which is preliminary data.</text>
</comment>
<name>A0A8J6HYX8_9FIRM</name>
<gene>
    <name evidence="1" type="ORF">G5B42_02600</name>
</gene>
<accession>A0A8J6HYX8</accession>
<sequence>MRKVKTFLRSLLLLGFIIFFTEATMACVGARPLAMGGAFIGVADDINAVYWNPAGLVQLKEPEFTWTRTLNNRDTINYDDFLAVGSYNEESGMAYAVGYINITDYYLNYIDYYDYEILTYVDNKIQWLIFSLAQKITQQLSIGGNIRYMYFSLGFDDVEGFNLMTDSAEFFSFDLSVFYQADDRLAFGLLIQDINRPEFILYGEKWYYIRNVRPGFSYRITDSLLVSASIYDMLEEVPMDNRFRIGLEQKFDQLSIRAGLERGNKTFGLGAGGGNCALDYVYLGDDLGDTHMLGFTYKF</sequence>
<organism evidence="1 2">
    <name type="scientific">Capillibacterium thermochitinicola</name>
    <dbReference type="NCBI Taxonomy" id="2699427"/>
    <lineage>
        <taxon>Bacteria</taxon>
        <taxon>Bacillati</taxon>
        <taxon>Bacillota</taxon>
        <taxon>Capillibacterium</taxon>
    </lineage>
</organism>
<proteinExistence type="predicted"/>
<reference evidence="1" key="1">
    <citation type="submission" date="2020-06" db="EMBL/GenBank/DDBJ databases">
        <title>Novel chitinolytic bacterium.</title>
        <authorList>
            <person name="Ungkulpasvich U."/>
            <person name="Kosugi A."/>
            <person name="Uke A."/>
        </authorList>
    </citation>
    <scope>NUCLEOTIDE SEQUENCE</scope>
    <source>
        <strain evidence="1">UUS1-1</strain>
    </source>
</reference>